<dbReference type="EC" id="2.7.13.3" evidence="2"/>
<evidence type="ECO:0000313" key="6">
    <source>
        <dbReference type="EMBL" id="KAA5609192.1"/>
    </source>
</evidence>
<accession>A0A5M6ILW5</accession>
<evidence type="ECO:0000256" key="4">
    <source>
        <dbReference type="SAM" id="Phobius"/>
    </source>
</evidence>
<dbReference type="InterPro" id="IPR054327">
    <property type="entry name" value="His-kinase-like_sensor"/>
</dbReference>
<dbReference type="CDD" id="cd12914">
    <property type="entry name" value="PDC1_DGC_like"/>
    <property type="match status" value="1"/>
</dbReference>
<dbReference type="InterPro" id="IPR036097">
    <property type="entry name" value="HisK_dim/P_sf"/>
</dbReference>
<dbReference type="GO" id="GO:0000155">
    <property type="term" value="F:phosphorelay sensor kinase activity"/>
    <property type="evidence" value="ECO:0007669"/>
    <property type="project" value="InterPro"/>
</dbReference>
<dbReference type="Gene3D" id="3.30.565.10">
    <property type="entry name" value="Histidine kinase-like ATPase, C-terminal domain"/>
    <property type="match status" value="1"/>
</dbReference>
<sequence>MARTRKSTAGVQDWLRWALLACVGVPLLLFAGAAWFDRDRLLDQAHENTQRTTAMLREHALKAIETSDLLVRQLDLRTRAMSWEEIRAQSGLLSVEMQAMHASLPQISALALSDAQGRQWAVSVPLGTGSNGYNLVTGREFWSAQQDADRGTFISRAFIGNQTKRRNFGISRRRAAPDDSFNGTVHAAVGVAYFTDFWKEAVGGNAGASVTLVRDDGEILARHPEPASPLPRLAAPDSSLMRHLATQSQAGVYRARSSIDGTDRIHAYARLGRYPLVVVHGTAVATVQATWMQHVVVLGSVCALAAFALAFLVLLAMRQNRHLTREQAHRAAAETSARQSQRMELLGQLTAGVAHDVSNVVQAVIAGAELIEKSQDPERMRSLARMVCQAGERGQVLTRRMLDFARRDGADGDDGTAVTDPAEAVGGISELMSRTLGQAHRLRCEIERQGLPTLVRGGRGGLEVGLMNLAANARDAMPAGGEIVIRLAPERVAGRHPARLVPGLYVRVSVADTGEGMPPKVLARAGEAFFTTKPRGKGTGLGLSSVRGFAESAGGALRIESEPGRGTTVTFWLPAAAEDTREDPASNVLPLRAR</sequence>
<gene>
    <name evidence="6" type="ORF">F1189_25510</name>
</gene>
<dbReference type="Gene3D" id="3.30.450.20">
    <property type="entry name" value="PAS domain"/>
    <property type="match status" value="2"/>
</dbReference>
<dbReference type="SMART" id="SM00388">
    <property type="entry name" value="HisKA"/>
    <property type="match status" value="1"/>
</dbReference>
<dbReference type="Pfam" id="PF02518">
    <property type="entry name" value="HATPase_c"/>
    <property type="match status" value="1"/>
</dbReference>
<dbReference type="InterPro" id="IPR036890">
    <property type="entry name" value="HATPase_C_sf"/>
</dbReference>
<keyword evidence="4" id="KW-0472">Membrane</keyword>
<keyword evidence="6" id="KW-0418">Kinase</keyword>
<keyword evidence="3" id="KW-0597">Phosphoprotein</keyword>
<evidence type="ECO:0000256" key="1">
    <source>
        <dbReference type="ARBA" id="ARBA00000085"/>
    </source>
</evidence>
<dbReference type="SUPFAM" id="SSF55874">
    <property type="entry name" value="ATPase domain of HSP90 chaperone/DNA topoisomerase II/histidine kinase"/>
    <property type="match status" value="1"/>
</dbReference>
<keyword evidence="6" id="KW-0808">Transferase</keyword>
<protein>
    <recommendedName>
        <fullName evidence="2">histidine kinase</fullName>
        <ecNumber evidence="2">2.7.13.3</ecNumber>
    </recommendedName>
</protein>
<feature type="transmembrane region" description="Helical" evidence="4">
    <location>
        <begin position="14"/>
        <end position="36"/>
    </location>
</feature>
<evidence type="ECO:0000313" key="7">
    <source>
        <dbReference type="Proteomes" id="UP000325255"/>
    </source>
</evidence>
<dbReference type="Pfam" id="PF22588">
    <property type="entry name" value="dCache_1_like"/>
    <property type="match status" value="1"/>
</dbReference>
<reference evidence="6 7" key="1">
    <citation type="submission" date="2019-09" db="EMBL/GenBank/DDBJ databases">
        <title>Genome sequence of Rhodovastum atsumiense, a diverse member of the Acetobacteraceae family of non-sulfur purple photosynthetic bacteria.</title>
        <authorList>
            <person name="Meyer T."/>
            <person name="Kyndt J."/>
        </authorList>
    </citation>
    <scope>NUCLEOTIDE SEQUENCE [LARGE SCALE GENOMIC DNA]</scope>
    <source>
        <strain evidence="6 7">DSM 21279</strain>
    </source>
</reference>
<dbReference type="PROSITE" id="PS50109">
    <property type="entry name" value="HIS_KIN"/>
    <property type="match status" value="1"/>
</dbReference>
<dbReference type="SUPFAM" id="SSF47384">
    <property type="entry name" value="Homodimeric domain of signal transducing histidine kinase"/>
    <property type="match status" value="1"/>
</dbReference>
<evidence type="ECO:0000256" key="3">
    <source>
        <dbReference type="ARBA" id="ARBA00022553"/>
    </source>
</evidence>
<dbReference type="InterPro" id="IPR004358">
    <property type="entry name" value="Sig_transdc_His_kin-like_C"/>
</dbReference>
<evidence type="ECO:0000259" key="5">
    <source>
        <dbReference type="PROSITE" id="PS50109"/>
    </source>
</evidence>
<dbReference type="CDD" id="cd12915">
    <property type="entry name" value="PDC2_DGC_like"/>
    <property type="match status" value="1"/>
</dbReference>
<keyword evidence="4" id="KW-1133">Transmembrane helix</keyword>
<evidence type="ECO:0000256" key="2">
    <source>
        <dbReference type="ARBA" id="ARBA00012438"/>
    </source>
</evidence>
<comment type="caution">
    <text evidence="6">The sequence shown here is derived from an EMBL/GenBank/DDBJ whole genome shotgun (WGS) entry which is preliminary data.</text>
</comment>
<dbReference type="Gene3D" id="1.10.287.130">
    <property type="match status" value="1"/>
</dbReference>
<comment type="catalytic activity">
    <reaction evidence="1">
        <text>ATP + protein L-histidine = ADP + protein N-phospho-L-histidine.</text>
        <dbReference type="EC" id="2.7.13.3"/>
    </reaction>
</comment>
<dbReference type="PRINTS" id="PR00344">
    <property type="entry name" value="BCTRLSENSOR"/>
</dbReference>
<dbReference type="PANTHER" id="PTHR43065">
    <property type="entry name" value="SENSOR HISTIDINE KINASE"/>
    <property type="match status" value="1"/>
</dbReference>
<dbReference type="PANTHER" id="PTHR43065:SF49">
    <property type="entry name" value="HISTIDINE KINASE"/>
    <property type="match status" value="1"/>
</dbReference>
<dbReference type="InterPro" id="IPR003594">
    <property type="entry name" value="HATPase_dom"/>
</dbReference>
<feature type="transmembrane region" description="Helical" evidence="4">
    <location>
        <begin position="297"/>
        <end position="317"/>
    </location>
</feature>
<keyword evidence="7" id="KW-1185">Reference proteome</keyword>
<dbReference type="Proteomes" id="UP000325255">
    <property type="component" value="Unassembled WGS sequence"/>
</dbReference>
<dbReference type="CDD" id="cd00082">
    <property type="entry name" value="HisKA"/>
    <property type="match status" value="1"/>
</dbReference>
<proteinExistence type="predicted"/>
<dbReference type="InterPro" id="IPR003661">
    <property type="entry name" value="HisK_dim/P_dom"/>
</dbReference>
<dbReference type="OrthoDB" id="9796100at2"/>
<dbReference type="InterPro" id="IPR005467">
    <property type="entry name" value="His_kinase_dom"/>
</dbReference>
<dbReference type="RefSeq" id="WP_150044181.1">
    <property type="nucleotide sequence ID" value="NZ_OW485601.1"/>
</dbReference>
<dbReference type="EMBL" id="VWPK01000057">
    <property type="protein sequence ID" value="KAA5609192.1"/>
    <property type="molecule type" value="Genomic_DNA"/>
</dbReference>
<feature type="domain" description="Histidine kinase" evidence="5">
    <location>
        <begin position="352"/>
        <end position="577"/>
    </location>
</feature>
<name>A0A5M6ILW5_9PROT</name>
<keyword evidence="4" id="KW-0812">Transmembrane</keyword>
<dbReference type="SMART" id="SM00387">
    <property type="entry name" value="HATPase_c"/>
    <property type="match status" value="1"/>
</dbReference>
<organism evidence="6 7">
    <name type="scientific">Rhodovastum atsumiense</name>
    <dbReference type="NCBI Taxonomy" id="504468"/>
    <lineage>
        <taxon>Bacteria</taxon>
        <taxon>Pseudomonadati</taxon>
        <taxon>Pseudomonadota</taxon>
        <taxon>Alphaproteobacteria</taxon>
        <taxon>Acetobacterales</taxon>
        <taxon>Acetobacteraceae</taxon>
        <taxon>Rhodovastum</taxon>
    </lineage>
</organism>
<dbReference type="AlphaFoldDB" id="A0A5M6ILW5"/>